<evidence type="ECO:0000256" key="1">
    <source>
        <dbReference type="SAM" id="SignalP"/>
    </source>
</evidence>
<organism evidence="2 3">
    <name type="scientific">Prevotella denticola CRIS 18C-A</name>
    <dbReference type="NCBI Taxonomy" id="944557"/>
    <lineage>
        <taxon>Bacteria</taxon>
        <taxon>Pseudomonadati</taxon>
        <taxon>Bacteroidota</taxon>
        <taxon>Bacteroidia</taxon>
        <taxon>Bacteroidales</taxon>
        <taxon>Prevotellaceae</taxon>
        <taxon>Prevotella</taxon>
    </lineage>
</organism>
<dbReference type="AlphaFoldDB" id="F0HB24"/>
<keyword evidence="2" id="KW-0449">Lipoprotein</keyword>
<feature type="chain" id="PRO_5003249796" evidence="1">
    <location>
        <begin position="30"/>
        <end position="221"/>
    </location>
</feature>
<evidence type="ECO:0000313" key="2">
    <source>
        <dbReference type="EMBL" id="EGC84989.1"/>
    </source>
</evidence>
<reference evidence="2 3" key="1">
    <citation type="submission" date="2011-02" db="EMBL/GenBank/DDBJ databases">
        <authorList>
            <person name="Durkin A.S."/>
            <person name="Madupu R."/>
            <person name="Torralba M."/>
            <person name="Gillis M."/>
            <person name="Methe B."/>
            <person name="Sutton G."/>
            <person name="Nelson K.E."/>
        </authorList>
    </citation>
    <scope>NUCLEOTIDE SEQUENCE [LARGE SCALE GENOMIC DNA]</scope>
    <source>
        <strain evidence="2 3">CRIS 18C-A</strain>
    </source>
</reference>
<dbReference type="Proteomes" id="UP000003155">
    <property type="component" value="Unassembled WGS sequence"/>
</dbReference>
<proteinExistence type="predicted"/>
<accession>F0HB24</accession>
<dbReference type="PROSITE" id="PS51257">
    <property type="entry name" value="PROKAR_LIPOPROTEIN"/>
    <property type="match status" value="1"/>
</dbReference>
<gene>
    <name evidence="2" type="ORF">HMPREF9303_1034</name>
</gene>
<comment type="caution">
    <text evidence="2">The sequence shown here is derived from an EMBL/GenBank/DDBJ whole genome shotgun (WGS) entry which is preliminary data.</text>
</comment>
<dbReference type="InterPro" id="IPR032597">
    <property type="entry name" value="DUF4903"/>
</dbReference>
<keyword evidence="3" id="KW-1185">Reference proteome</keyword>
<dbReference type="Pfam" id="PF16246">
    <property type="entry name" value="DUF4903"/>
    <property type="match status" value="1"/>
</dbReference>
<sequence>MRMKCKSMSKIIKTIFCLVAIVGVGLMVASCSSDEEITQGNADNTLVSEAKSYLKDEIILSTKATLSGVDKTLLPEGCPTKFKFDWSQTDDQTFTISLLDFTVGNMGMIISFKCDVKCMELNSWEKKEYTGDGWVKFKGVDGSVWGTDTDGSASNAKGSSVQGYYNAKTHQIQFIVNYNMMNVRSECFLQTIDKSRLATYDEDKAKYEEDLKAYKKEHGIK</sequence>
<name>F0HB24_9BACT</name>
<keyword evidence="1" id="KW-0732">Signal</keyword>
<feature type="signal peptide" evidence="1">
    <location>
        <begin position="1"/>
        <end position="29"/>
    </location>
</feature>
<dbReference type="EMBL" id="AEXO01000120">
    <property type="protein sequence ID" value="EGC84989.1"/>
    <property type="molecule type" value="Genomic_DNA"/>
</dbReference>
<protein>
    <submittedName>
        <fullName evidence="2">Putative lipoprotein</fullName>
    </submittedName>
</protein>
<evidence type="ECO:0000313" key="3">
    <source>
        <dbReference type="Proteomes" id="UP000003155"/>
    </source>
</evidence>